<dbReference type="Proteomes" id="UP000800094">
    <property type="component" value="Unassembled WGS sequence"/>
</dbReference>
<dbReference type="AlphaFoldDB" id="A0A6A6ID87"/>
<dbReference type="PANTHER" id="PTHR36681:SF3">
    <property type="entry name" value="NUCLEAR GTPASE, GERMINAL CENTER-ASSOCIATED, TANDEM DUPLICATE 3"/>
    <property type="match status" value="1"/>
</dbReference>
<feature type="region of interest" description="Disordered" evidence="1">
    <location>
        <begin position="1"/>
        <end position="99"/>
    </location>
</feature>
<dbReference type="RefSeq" id="XP_033683032.1">
    <property type="nucleotide sequence ID" value="XM_033834955.1"/>
</dbReference>
<feature type="compositionally biased region" description="Basic and acidic residues" evidence="1">
    <location>
        <begin position="31"/>
        <end position="47"/>
    </location>
</feature>
<dbReference type="Gene3D" id="3.40.50.300">
    <property type="entry name" value="P-loop containing nucleotide triphosphate hydrolases"/>
    <property type="match status" value="2"/>
</dbReference>
<dbReference type="GeneID" id="54588285"/>
<evidence type="ECO:0000256" key="1">
    <source>
        <dbReference type="SAM" id="MobiDB-lite"/>
    </source>
</evidence>
<organism evidence="4 5">
    <name type="scientific">Trematosphaeria pertusa</name>
    <dbReference type="NCBI Taxonomy" id="390896"/>
    <lineage>
        <taxon>Eukaryota</taxon>
        <taxon>Fungi</taxon>
        <taxon>Dikarya</taxon>
        <taxon>Ascomycota</taxon>
        <taxon>Pezizomycotina</taxon>
        <taxon>Dothideomycetes</taxon>
        <taxon>Pleosporomycetidae</taxon>
        <taxon>Pleosporales</taxon>
        <taxon>Massarineae</taxon>
        <taxon>Trematosphaeriaceae</taxon>
        <taxon>Trematosphaeria</taxon>
    </lineage>
</organism>
<evidence type="ECO:0000259" key="3">
    <source>
        <dbReference type="Pfam" id="PF24564"/>
    </source>
</evidence>
<dbReference type="OrthoDB" id="5427350at2759"/>
<dbReference type="InterPro" id="IPR056024">
    <property type="entry name" value="DUF7605"/>
</dbReference>
<dbReference type="Pfam" id="PF00350">
    <property type="entry name" value="Dynamin_N"/>
    <property type="match status" value="1"/>
</dbReference>
<dbReference type="PANTHER" id="PTHR36681">
    <property type="entry name" value="NUCLEAR GTPASE, GERMINAL CENTER-ASSOCIATED, TANDEM DUPLICATE 3"/>
    <property type="match status" value="1"/>
</dbReference>
<dbReference type="Pfam" id="PF24564">
    <property type="entry name" value="DUF7605"/>
    <property type="match status" value="1"/>
</dbReference>
<dbReference type="InterPro" id="IPR027417">
    <property type="entry name" value="P-loop_NTPase"/>
</dbReference>
<feature type="region of interest" description="Disordered" evidence="1">
    <location>
        <begin position="802"/>
        <end position="823"/>
    </location>
</feature>
<feature type="compositionally biased region" description="Acidic residues" evidence="1">
    <location>
        <begin position="69"/>
        <end position="83"/>
    </location>
</feature>
<gene>
    <name evidence="4" type="ORF">BU26DRAFT_595867</name>
</gene>
<sequence>MVSDQSPQHRLQSPLFESPDSQQGMSLAPEPMHKVEDAMSQIAKKESTPVNPGGDDNSRKRKASYSDLDSIDLDELDDDDGEDLVPPHQPDEEPLPNHPIYHREVPTVQAYCTQMVHRFQEQIKNGTYHDDETKYLLELFEKLEHPPHETDVVQIGIVGDAGQGKSSTLNCILGCDIADYGDDGDSCTCVVQEYAQASPTQTTPFMAEIVFFSRKACVDMIKEHFDHYFVHFTNKDDKDDMDEEELEISRLNSTTALSTFMALFKGQREFHDKASAEEFLQTAMAPDDLNVLGRLIEWTEDILDALLPDQDSEEDVTRINATTVSSLKKLTQPFTTTVEYPSFEGTSLQCCPWPLVKKVRINLRSRVLEQGIVIGDCPGTTDKNRSRVESTRRYLQDCDITIVVNKMDRAIDHAALHNHINEAFRRRRSGSIIVVATRADDVNMKGKQAFRSTSAEERALAKIDEDEDAVNERFREIKAALAGTALRGKLRTRLKLQMQRELCERQKQDLQRRRLEVRVCARNRHVREGISAQYHEDTKDPAPLPIFCVSNTVYLSHLAGYYRKEPPMLTLEATGIPPLRNHVLAIPSNGKFASLVHHCHTSLETALNTVEISCSTTKLKRKEDLNRTFARARNNLRSNVLGIAERFTGRHMQVVIQIISEELGFGIGSSLTRAIAESETKWINRARRKCEKWEKLKPAGHRAVTAKYGNWRTKTTPAQDWNGEMLEFIREDLDPPFERLHNYQCDDLATDIAERVGDTIERLDRTLNVDPAASLSGAILAFKKNLKERRAQIDHLREIQDRAQEDHEASLHPSPFPNPLTNPRLIQMRTCTEGDAHYFTAAMQKVYQHALAAQKGRGSGSTLHSARCAAFKQTLCTHNGTFMEIAHGIQRDFGPLFAAAVDRLVRQLDGIFALTQHDVDQVCSTKEDDSPEGRAMRAVLLGMLPAERLFLAEKIQGTLRGCRE</sequence>
<evidence type="ECO:0000259" key="2">
    <source>
        <dbReference type="Pfam" id="PF00350"/>
    </source>
</evidence>
<feature type="compositionally biased region" description="Polar residues" evidence="1">
    <location>
        <begin position="1"/>
        <end position="11"/>
    </location>
</feature>
<dbReference type="SUPFAM" id="SSF52540">
    <property type="entry name" value="P-loop containing nucleoside triphosphate hydrolases"/>
    <property type="match status" value="1"/>
</dbReference>
<evidence type="ECO:0000313" key="5">
    <source>
        <dbReference type="Proteomes" id="UP000800094"/>
    </source>
</evidence>
<evidence type="ECO:0008006" key="6">
    <source>
        <dbReference type="Google" id="ProtNLM"/>
    </source>
</evidence>
<keyword evidence="5" id="KW-1185">Reference proteome</keyword>
<protein>
    <recommendedName>
        <fullName evidence="6">P-loop containing nucleoside triphosphate hydrolase protein</fullName>
    </recommendedName>
</protein>
<feature type="domain" description="Dynamin N-terminal" evidence="2">
    <location>
        <begin position="155"/>
        <end position="436"/>
    </location>
</feature>
<name>A0A6A6ID87_9PLEO</name>
<proteinExistence type="predicted"/>
<feature type="domain" description="DUF7605" evidence="3">
    <location>
        <begin position="679"/>
        <end position="859"/>
    </location>
</feature>
<evidence type="ECO:0000313" key="4">
    <source>
        <dbReference type="EMBL" id="KAF2248028.1"/>
    </source>
</evidence>
<dbReference type="EMBL" id="ML987196">
    <property type="protein sequence ID" value="KAF2248028.1"/>
    <property type="molecule type" value="Genomic_DNA"/>
</dbReference>
<accession>A0A6A6ID87</accession>
<reference evidence="4" key="1">
    <citation type="journal article" date="2020" name="Stud. Mycol.">
        <title>101 Dothideomycetes genomes: a test case for predicting lifestyles and emergence of pathogens.</title>
        <authorList>
            <person name="Haridas S."/>
            <person name="Albert R."/>
            <person name="Binder M."/>
            <person name="Bloem J."/>
            <person name="Labutti K."/>
            <person name="Salamov A."/>
            <person name="Andreopoulos B."/>
            <person name="Baker S."/>
            <person name="Barry K."/>
            <person name="Bills G."/>
            <person name="Bluhm B."/>
            <person name="Cannon C."/>
            <person name="Castanera R."/>
            <person name="Culley D."/>
            <person name="Daum C."/>
            <person name="Ezra D."/>
            <person name="Gonzalez J."/>
            <person name="Henrissat B."/>
            <person name="Kuo A."/>
            <person name="Liang C."/>
            <person name="Lipzen A."/>
            <person name="Lutzoni F."/>
            <person name="Magnuson J."/>
            <person name="Mondo S."/>
            <person name="Nolan M."/>
            <person name="Ohm R."/>
            <person name="Pangilinan J."/>
            <person name="Park H.-J."/>
            <person name="Ramirez L."/>
            <person name="Alfaro M."/>
            <person name="Sun H."/>
            <person name="Tritt A."/>
            <person name="Yoshinaga Y."/>
            <person name="Zwiers L.-H."/>
            <person name="Turgeon B."/>
            <person name="Goodwin S."/>
            <person name="Spatafora J."/>
            <person name="Crous P."/>
            <person name="Grigoriev I."/>
        </authorList>
    </citation>
    <scope>NUCLEOTIDE SEQUENCE</scope>
    <source>
        <strain evidence="4">CBS 122368</strain>
    </source>
</reference>
<dbReference type="InterPro" id="IPR045063">
    <property type="entry name" value="Dynamin_N"/>
</dbReference>